<dbReference type="RefSeq" id="WP_189542688.1">
    <property type="nucleotide sequence ID" value="NZ_BMZD01000009.1"/>
</dbReference>
<dbReference type="CDD" id="cd00293">
    <property type="entry name" value="USP-like"/>
    <property type="match status" value="1"/>
</dbReference>
<reference evidence="2" key="2">
    <citation type="submission" date="2020-09" db="EMBL/GenBank/DDBJ databases">
        <authorList>
            <person name="Sun Q."/>
            <person name="Kim S."/>
        </authorList>
    </citation>
    <scope>NUCLEOTIDE SEQUENCE</scope>
    <source>
        <strain evidence="2">KCTC 32422</strain>
    </source>
</reference>
<comment type="caution">
    <text evidence="2">The sequence shown here is derived from an EMBL/GenBank/DDBJ whole genome shotgun (WGS) entry which is preliminary data.</text>
</comment>
<dbReference type="Proteomes" id="UP000634139">
    <property type="component" value="Unassembled WGS sequence"/>
</dbReference>
<evidence type="ECO:0000259" key="1">
    <source>
        <dbReference type="Pfam" id="PF00582"/>
    </source>
</evidence>
<dbReference type="Pfam" id="PF00582">
    <property type="entry name" value="Usp"/>
    <property type="match status" value="1"/>
</dbReference>
<dbReference type="EMBL" id="BMZD01000009">
    <property type="protein sequence ID" value="GHA05690.1"/>
    <property type="molecule type" value="Genomic_DNA"/>
</dbReference>
<gene>
    <name evidence="2" type="ORF">GCM10011617_28310</name>
</gene>
<accession>A0A918RMH6</accession>
<keyword evidence="3" id="KW-1185">Reference proteome</keyword>
<evidence type="ECO:0000313" key="3">
    <source>
        <dbReference type="Proteomes" id="UP000634139"/>
    </source>
</evidence>
<feature type="domain" description="UspA" evidence="1">
    <location>
        <begin position="143"/>
        <end position="255"/>
    </location>
</feature>
<reference evidence="2" key="1">
    <citation type="journal article" date="2014" name="Int. J. Syst. Evol. Microbiol.">
        <title>Complete genome sequence of Corynebacterium casei LMG S-19264T (=DSM 44701T), isolated from a smear-ripened cheese.</title>
        <authorList>
            <consortium name="US DOE Joint Genome Institute (JGI-PGF)"/>
            <person name="Walter F."/>
            <person name="Albersmeier A."/>
            <person name="Kalinowski J."/>
            <person name="Ruckert C."/>
        </authorList>
    </citation>
    <scope>NUCLEOTIDE SEQUENCE</scope>
    <source>
        <strain evidence="2">KCTC 32422</strain>
    </source>
</reference>
<organism evidence="2 3">
    <name type="scientific">Novosphingobium arvoryzae</name>
    <dbReference type="NCBI Taxonomy" id="1256514"/>
    <lineage>
        <taxon>Bacteria</taxon>
        <taxon>Pseudomonadati</taxon>
        <taxon>Pseudomonadota</taxon>
        <taxon>Alphaproteobacteria</taxon>
        <taxon>Sphingomonadales</taxon>
        <taxon>Sphingomonadaceae</taxon>
        <taxon>Novosphingobium</taxon>
    </lineage>
</organism>
<name>A0A918RMH6_9SPHN</name>
<evidence type="ECO:0000313" key="2">
    <source>
        <dbReference type="EMBL" id="GHA05690.1"/>
    </source>
</evidence>
<protein>
    <submittedName>
        <fullName evidence="2">Universal stress protein A</fullName>
    </submittedName>
</protein>
<proteinExistence type="predicted"/>
<dbReference type="Gene3D" id="3.40.50.12370">
    <property type="match status" value="1"/>
</dbReference>
<dbReference type="SUPFAM" id="SSF52402">
    <property type="entry name" value="Adenine nucleotide alpha hydrolases-like"/>
    <property type="match status" value="2"/>
</dbReference>
<dbReference type="InterPro" id="IPR006016">
    <property type="entry name" value="UspA"/>
</dbReference>
<sequence length="261" mass="27530">MRSILVQAGRDPGMTARLDTAMNIARAQEGHVTLLLDTPIDRYVTVDPYGGTYVAREALEAALKEDDALAEAFAGRLQGDDVPFDIAQYELPPVDALASGARLADVTIVSRSGGLAGDLAMVSRTPVLALPDAKALAVPLGVVCIAWDGGDEAANALRAAVPLLQGGAAVHVLTVLTEKAEGFPPTDAMRYLARHDIKAELHELPRGASIEETLATAAAQLGAQLMVMGAYGHSRVREFLFGGVTRYFLEEPTAPPLLLAH</sequence>
<dbReference type="AlphaFoldDB" id="A0A918RMH6"/>